<protein>
    <submittedName>
        <fullName evidence="3">Uncharacterized protein</fullName>
    </submittedName>
</protein>
<feature type="transmembrane region" description="Helical" evidence="2">
    <location>
        <begin position="103"/>
        <end position="122"/>
    </location>
</feature>
<evidence type="ECO:0000313" key="3">
    <source>
        <dbReference type="EMBL" id="CAE6431162.1"/>
    </source>
</evidence>
<comment type="caution">
    <text evidence="3">The sequence shown here is derived from an EMBL/GenBank/DDBJ whole genome shotgun (WGS) entry which is preliminary data.</text>
</comment>
<proteinExistence type="predicted"/>
<evidence type="ECO:0000313" key="4">
    <source>
        <dbReference type="Proteomes" id="UP000663861"/>
    </source>
</evidence>
<evidence type="ECO:0000256" key="1">
    <source>
        <dbReference type="SAM" id="MobiDB-lite"/>
    </source>
</evidence>
<dbReference type="PANTHER" id="PTHR36168">
    <property type="entry name" value="CHROMOSOME 1, WHOLE GENOME SHOTGUN SEQUENCE"/>
    <property type="match status" value="1"/>
</dbReference>
<reference evidence="3" key="1">
    <citation type="submission" date="2021-01" db="EMBL/GenBank/DDBJ databases">
        <authorList>
            <person name="Kaushik A."/>
        </authorList>
    </citation>
    <scope>NUCLEOTIDE SEQUENCE</scope>
    <source>
        <strain evidence="3">AG4-RS23</strain>
    </source>
</reference>
<feature type="region of interest" description="Disordered" evidence="1">
    <location>
        <begin position="55"/>
        <end position="80"/>
    </location>
</feature>
<keyword evidence="2" id="KW-1133">Transmembrane helix</keyword>
<dbReference type="EMBL" id="CAJMWY010000377">
    <property type="protein sequence ID" value="CAE6431162.1"/>
    <property type="molecule type" value="Genomic_DNA"/>
</dbReference>
<accession>A0A8H2XN65</accession>
<keyword evidence="2" id="KW-0472">Membrane</keyword>
<feature type="compositionally biased region" description="Basic and acidic residues" evidence="1">
    <location>
        <begin position="59"/>
        <end position="77"/>
    </location>
</feature>
<name>A0A8H2XN65_9AGAM</name>
<keyword evidence="2" id="KW-0812">Transmembrane</keyword>
<sequence>MLSTTRVGLGMLAARRTQGTGAVRLRVAGQIGPSQRGLKLFPRFFARMLPLKQQQTIQPEHKDKKSTQQEHPPKHADTGIVNPVSLPGTGIGMFGFGAGGVDAIITTLIGITVVFAGGIAYMEWYKSNVLNKIERAFAPGYDPTLELANHPSRPSGSNANEDGFDDSLMADAHMQREEQKIVDSIMKGDEAGHYYLFMGPKGGGKSTMVVDAMKSVKADGIA</sequence>
<feature type="non-terminal residue" evidence="3">
    <location>
        <position position="1"/>
    </location>
</feature>
<dbReference type="PANTHER" id="PTHR36168:SF1">
    <property type="entry name" value="ORC1-LIKE AAA ATPASE DOMAIN-CONTAINING PROTEIN"/>
    <property type="match status" value="1"/>
</dbReference>
<dbReference type="Proteomes" id="UP000663861">
    <property type="component" value="Unassembled WGS sequence"/>
</dbReference>
<dbReference type="AlphaFoldDB" id="A0A8H2XN65"/>
<organism evidence="3 4">
    <name type="scientific">Rhizoctonia solani</name>
    <dbReference type="NCBI Taxonomy" id="456999"/>
    <lineage>
        <taxon>Eukaryota</taxon>
        <taxon>Fungi</taxon>
        <taxon>Dikarya</taxon>
        <taxon>Basidiomycota</taxon>
        <taxon>Agaricomycotina</taxon>
        <taxon>Agaricomycetes</taxon>
        <taxon>Cantharellales</taxon>
        <taxon>Ceratobasidiaceae</taxon>
        <taxon>Rhizoctonia</taxon>
    </lineage>
</organism>
<evidence type="ECO:0000256" key="2">
    <source>
        <dbReference type="SAM" id="Phobius"/>
    </source>
</evidence>
<gene>
    <name evidence="3" type="ORF">RDB_LOCUS26135</name>
</gene>